<dbReference type="InterPro" id="IPR050549">
    <property type="entry name" value="MFS_Trehalose_Transporter"/>
</dbReference>
<dbReference type="InterPro" id="IPR005829">
    <property type="entry name" value="Sugar_transporter_CS"/>
</dbReference>
<feature type="transmembrane region" description="Helical" evidence="8">
    <location>
        <begin position="366"/>
        <end position="384"/>
    </location>
</feature>
<evidence type="ECO:0000256" key="6">
    <source>
        <dbReference type="ARBA" id="ARBA00022989"/>
    </source>
</evidence>
<dbReference type="InterPro" id="IPR036259">
    <property type="entry name" value="MFS_trans_sf"/>
</dbReference>
<feature type="transmembrane region" description="Helical" evidence="8">
    <location>
        <begin position="93"/>
        <end position="111"/>
    </location>
</feature>
<evidence type="ECO:0000259" key="9">
    <source>
        <dbReference type="PROSITE" id="PS50850"/>
    </source>
</evidence>
<name>A0A9N9QF23_9CUCU</name>
<feature type="domain" description="Major facilitator superfamily (MFS) profile" evidence="9">
    <location>
        <begin position="25"/>
        <end position="450"/>
    </location>
</feature>
<keyword evidence="5 8" id="KW-0812">Transmembrane</keyword>
<evidence type="ECO:0000256" key="8">
    <source>
        <dbReference type="SAM" id="Phobius"/>
    </source>
</evidence>
<keyword evidence="11" id="KW-1185">Reference proteome</keyword>
<keyword evidence="7 8" id="KW-0472">Membrane</keyword>
<dbReference type="PROSITE" id="PS00217">
    <property type="entry name" value="SUGAR_TRANSPORT_2"/>
    <property type="match status" value="1"/>
</dbReference>
<feature type="transmembrane region" description="Helical" evidence="8">
    <location>
        <begin position="117"/>
        <end position="137"/>
    </location>
</feature>
<evidence type="ECO:0000256" key="3">
    <source>
        <dbReference type="ARBA" id="ARBA00022475"/>
    </source>
</evidence>
<keyword evidence="3" id="KW-1003">Cell membrane</keyword>
<dbReference type="InterPro" id="IPR020846">
    <property type="entry name" value="MFS_dom"/>
</dbReference>
<sequence>MDKNQLWIDTFLKKEDGKNINQYLTVFIATITLFISGIHQGWAGPSLVKLLSDEYPIPVTEEEASYITIIGPVGHVIGGFLSSYLADFIGRKATVLSIGLPQLASFILIYFSYKGVYLLYIARILGGMGEGASLALLPCYIAEVAEPSVRGSLGSFVNLLLLFGQLFVNSVGSYLTIHSTAMVCLVFPIIFWITFIYMPESPYYCLMKGDTERARHALQVLRRKREVNLELEQLSADVARQMSEQGSYKELFTIKSNMKAFMMVSFTRTFQVFTGSIALMSYQQIMIAQSTDLSPVMGSTVLISAGISTVIIASFYIDKYGRKPVFVASAALTAITLFGQALFLTIKDYTTISVSTYSWLPLPIMILNNLAFRGGLGVVTNIFISEIFSASIKAKGMSLSSLVFAILMIVSTKMYQFTADNIGLAVPFYVFAIFTFFGTLFFHFVLPETKGKSLEVIQQELKGESNNKLTESRINFIEET</sequence>
<evidence type="ECO:0000256" key="2">
    <source>
        <dbReference type="ARBA" id="ARBA00022448"/>
    </source>
</evidence>
<evidence type="ECO:0000313" key="11">
    <source>
        <dbReference type="Proteomes" id="UP001152799"/>
    </source>
</evidence>
<dbReference type="FunFam" id="1.20.1250.20:FF:000218">
    <property type="entry name" value="facilitated trehalose transporter Tret1"/>
    <property type="match status" value="1"/>
</dbReference>
<evidence type="ECO:0000256" key="5">
    <source>
        <dbReference type="ARBA" id="ARBA00022692"/>
    </source>
</evidence>
<feature type="transmembrane region" description="Helical" evidence="8">
    <location>
        <begin position="149"/>
        <end position="168"/>
    </location>
</feature>
<protein>
    <recommendedName>
        <fullName evidence="9">Major facilitator superfamily (MFS) profile domain-containing protein</fullName>
    </recommendedName>
</protein>
<feature type="transmembrane region" description="Helical" evidence="8">
    <location>
        <begin position="260"/>
        <end position="282"/>
    </location>
</feature>
<dbReference type="Pfam" id="PF00083">
    <property type="entry name" value="Sugar_tr"/>
    <property type="match status" value="1"/>
</dbReference>
<dbReference type="Proteomes" id="UP001152799">
    <property type="component" value="Chromosome 11"/>
</dbReference>
<feature type="transmembrane region" description="Helical" evidence="8">
    <location>
        <begin position="422"/>
        <end position="446"/>
    </location>
</feature>
<proteinExistence type="predicted"/>
<feature type="transmembrane region" description="Helical" evidence="8">
    <location>
        <begin position="23"/>
        <end position="44"/>
    </location>
</feature>
<accession>A0A9N9QF23</accession>
<dbReference type="GO" id="GO:0022857">
    <property type="term" value="F:transmembrane transporter activity"/>
    <property type="evidence" value="ECO:0007669"/>
    <property type="project" value="InterPro"/>
</dbReference>
<dbReference type="InterPro" id="IPR005828">
    <property type="entry name" value="MFS_sugar_transport-like"/>
</dbReference>
<feature type="transmembrane region" description="Helical" evidence="8">
    <location>
        <begin position="64"/>
        <end position="86"/>
    </location>
</feature>
<feature type="transmembrane region" description="Helical" evidence="8">
    <location>
        <begin position="294"/>
        <end position="317"/>
    </location>
</feature>
<dbReference type="PANTHER" id="PTHR48021">
    <property type="match status" value="1"/>
</dbReference>
<dbReference type="PROSITE" id="PS50850">
    <property type="entry name" value="MFS"/>
    <property type="match status" value="1"/>
</dbReference>
<dbReference type="PANTHER" id="PTHR48021:SF46">
    <property type="entry name" value="MAJOR FACILITATOR SUPERFAMILY (MFS) PROFILE DOMAIN-CONTAINING PROTEIN"/>
    <property type="match status" value="1"/>
</dbReference>
<feature type="transmembrane region" description="Helical" evidence="8">
    <location>
        <begin position="396"/>
        <end position="416"/>
    </location>
</feature>
<evidence type="ECO:0000313" key="10">
    <source>
        <dbReference type="EMBL" id="CAG9762037.1"/>
    </source>
</evidence>
<reference evidence="10" key="1">
    <citation type="submission" date="2022-01" db="EMBL/GenBank/DDBJ databases">
        <authorList>
            <person name="King R."/>
        </authorList>
    </citation>
    <scope>NUCLEOTIDE SEQUENCE</scope>
</reference>
<dbReference type="SUPFAM" id="SSF103473">
    <property type="entry name" value="MFS general substrate transporter"/>
    <property type="match status" value="1"/>
</dbReference>
<feature type="transmembrane region" description="Helical" evidence="8">
    <location>
        <begin position="324"/>
        <end position="346"/>
    </location>
</feature>
<comment type="subcellular location">
    <subcellularLocation>
        <location evidence="1">Cell membrane</location>
        <topology evidence="1">Multi-pass membrane protein</topology>
    </subcellularLocation>
</comment>
<dbReference type="EMBL" id="OU892287">
    <property type="protein sequence ID" value="CAG9762037.1"/>
    <property type="molecule type" value="Genomic_DNA"/>
</dbReference>
<feature type="transmembrane region" description="Helical" evidence="8">
    <location>
        <begin position="174"/>
        <end position="198"/>
    </location>
</feature>
<keyword evidence="2" id="KW-0813">Transport</keyword>
<gene>
    <name evidence="10" type="ORF">CEUTPL_LOCUS2725</name>
</gene>
<evidence type="ECO:0000256" key="4">
    <source>
        <dbReference type="ARBA" id="ARBA00022597"/>
    </source>
</evidence>
<dbReference type="PROSITE" id="PS00216">
    <property type="entry name" value="SUGAR_TRANSPORT_1"/>
    <property type="match status" value="2"/>
</dbReference>
<evidence type="ECO:0000256" key="1">
    <source>
        <dbReference type="ARBA" id="ARBA00004651"/>
    </source>
</evidence>
<organism evidence="10 11">
    <name type="scientific">Ceutorhynchus assimilis</name>
    <name type="common">cabbage seed weevil</name>
    <dbReference type="NCBI Taxonomy" id="467358"/>
    <lineage>
        <taxon>Eukaryota</taxon>
        <taxon>Metazoa</taxon>
        <taxon>Ecdysozoa</taxon>
        <taxon>Arthropoda</taxon>
        <taxon>Hexapoda</taxon>
        <taxon>Insecta</taxon>
        <taxon>Pterygota</taxon>
        <taxon>Neoptera</taxon>
        <taxon>Endopterygota</taxon>
        <taxon>Coleoptera</taxon>
        <taxon>Polyphaga</taxon>
        <taxon>Cucujiformia</taxon>
        <taxon>Curculionidae</taxon>
        <taxon>Ceutorhynchinae</taxon>
        <taxon>Ceutorhynchus</taxon>
    </lineage>
</organism>
<dbReference type="OrthoDB" id="6133115at2759"/>
<dbReference type="GO" id="GO:0005886">
    <property type="term" value="C:plasma membrane"/>
    <property type="evidence" value="ECO:0007669"/>
    <property type="project" value="UniProtKB-SubCell"/>
</dbReference>
<evidence type="ECO:0000256" key="7">
    <source>
        <dbReference type="ARBA" id="ARBA00023136"/>
    </source>
</evidence>
<keyword evidence="4" id="KW-0762">Sugar transport</keyword>
<dbReference type="Gene3D" id="1.20.1250.20">
    <property type="entry name" value="MFS general substrate transporter like domains"/>
    <property type="match status" value="1"/>
</dbReference>
<dbReference type="AlphaFoldDB" id="A0A9N9QF23"/>
<keyword evidence="6 8" id="KW-1133">Transmembrane helix</keyword>